<dbReference type="Proteomes" id="UP000000709">
    <property type="component" value="Unassembled WGS sequence"/>
</dbReference>
<dbReference type="InterPro" id="IPR001680">
    <property type="entry name" value="WD40_rpt"/>
</dbReference>
<dbReference type="EMBL" id="GL996506">
    <property type="protein sequence ID" value="EGW30121.1"/>
    <property type="molecule type" value="Genomic_DNA"/>
</dbReference>
<dbReference type="SUPFAM" id="SSF50978">
    <property type="entry name" value="WD40 repeat-like"/>
    <property type="match status" value="1"/>
</dbReference>
<keyword evidence="5 8" id="KW-0227">DNA damage</keyword>
<dbReference type="GO" id="GO:0003677">
    <property type="term" value="F:DNA binding"/>
    <property type="evidence" value="ECO:0007669"/>
    <property type="project" value="UniProtKB-UniRule"/>
</dbReference>
<organism evidence="12">
    <name type="scientific">Spathaspora passalidarum (strain NRRL Y-27907 / 11-Y1)</name>
    <dbReference type="NCBI Taxonomy" id="619300"/>
    <lineage>
        <taxon>Eukaryota</taxon>
        <taxon>Fungi</taxon>
        <taxon>Dikarya</taxon>
        <taxon>Ascomycota</taxon>
        <taxon>Saccharomycotina</taxon>
        <taxon>Pichiomycetes</taxon>
        <taxon>Debaryomycetaceae</taxon>
        <taxon>Spathaspora</taxon>
    </lineage>
</organism>
<accession>G3AV47</accession>
<dbReference type="GO" id="GO:0005737">
    <property type="term" value="C:cytoplasm"/>
    <property type="evidence" value="ECO:0007669"/>
    <property type="project" value="EnsemblFungi"/>
</dbReference>
<dbReference type="GO" id="GO:0034399">
    <property type="term" value="C:nuclear periphery"/>
    <property type="evidence" value="ECO:0007669"/>
    <property type="project" value="EnsemblFungi"/>
</dbReference>
<dbReference type="OMA" id="DPNTLYW"/>
<comment type="function">
    <text evidence="8">DNA-binding protein that binds to both single- and double-stranded DNA. Binds preferentially to UV-damaged DNA. May be involved in DNA-metabolic processes.</text>
</comment>
<gene>
    <name evidence="11" type="ORF">SPAPADRAFT_144487</name>
</gene>
<dbReference type="GO" id="GO:0006974">
    <property type="term" value="P:DNA damage response"/>
    <property type="evidence" value="ECO:0007669"/>
    <property type="project" value="UniProtKB-KW"/>
</dbReference>
<dbReference type="HOGENOM" id="CLU_017019_1_1_1"/>
<evidence type="ECO:0000256" key="4">
    <source>
        <dbReference type="ARBA" id="ARBA00022737"/>
    </source>
</evidence>
<dbReference type="InParanoid" id="G3AV47"/>
<evidence type="ECO:0000256" key="2">
    <source>
        <dbReference type="ARBA" id="ARBA00021132"/>
    </source>
</evidence>
<evidence type="ECO:0000256" key="3">
    <source>
        <dbReference type="ARBA" id="ARBA00022574"/>
    </source>
</evidence>
<dbReference type="Pfam" id="PF00400">
    <property type="entry name" value="WD40"/>
    <property type="match status" value="1"/>
</dbReference>
<dbReference type="STRING" id="619300.G3AV47"/>
<comment type="similarity">
    <text evidence="1 8">Belongs to the WD repeat DDB2/WDR76 family.</text>
</comment>
<dbReference type="PROSITE" id="PS00678">
    <property type="entry name" value="WD_REPEATS_1"/>
    <property type="match status" value="1"/>
</dbReference>
<evidence type="ECO:0000256" key="10">
    <source>
        <dbReference type="SAM" id="MobiDB-lite"/>
    </source>
</evidence>
<evidence type="ECO:0000313" key="12">
    <source>
        <dbReference type="Proteomes" id="UP000000709"/>
    </source>
</evidence>
<dbReference type="InterPro" id="IPR036322">
    <property type="entry name" value="WD40_repeat_dom_sf"/>
</dbReference>
<evidence type="ECO:0000256" key="5">
    <source>
        <dbReference type="ARBA" id="ARBA00022763"/>
    </source>
</evidence>
<evidence type="ECO:0000256" key="7">
    <source>
        <dbReference type="PROSITE-ProRule" id="PRU00221"/>
    </source>
</evidence>
<dbReference type="PANTHER" id="PTHR14773">
    <property type="entry name" value="WD REPEAT-CONTAINING PROTEIN 76"/>
    <property type="match status" value="1"/>
</dbReference>
<protein>
    <recommendedName>
        <fullName evidence="2 8">DNA damage-binding protein CMR1</fullName>
    </recommendedName>
</protein>
<sequence length="498" mass="56859">MALSEFERKRQENIQRNKQLLEQLELDTISASLPTRTPTPPTKKRKTATSHKPVKKEVVEPTRRSRRIAGIQTELENPEEYARIQEEQEEKERQKKEIEKLKRTKLFVEDNGQSERVLHLIQSLGDKFSAGDFYEFIRSNESDKSLEEKRKKFDKLHIYKKHDPLDIKMSHGRITAMHFHPATKDRLILGGDTFGNVGIWCVDDTNPIPAITILHPHGRNISKILTPAHSPSKIYSASYDGSVRELDLHKLSTNEVAYLNDPYEKADYPLGVSDINHCIDDPHILYMTTLEGHFYKHDTRTPFKSTSKKGLLRLHDKKIGGFAINPNASYQIATASLDRTLRIWDLRNIGKSTWSEFDQQNSPHAYGSYGSRLSVSCVDWNSDNHLVCNGYDDNILKKDEEEAAIPENLTPFTKIRHNCQTGRWVSILKSRWQPTPADGIQKFVIANMNRGLDIYDQQGQMLARLNESVGAVPAVSTFHPSQNWVVGGSASGKVYLFE</sequence>
<dbReference type="PROSITE" id="PS50294">
    <property type="entry name" value="WD_REPEATS_REGION"/>
    <property type="match status" value="1"/>
</dbReference>
<keyword evidence="3 7" id="KW-0853">WD repeat</keyword>
<dbReference type="KEGG" id="spaa:SPAPADRAFT_144487"/>
<dbReference type="eggNOG" id="KOG4328">
    <property type="taxonomic scope" value="Eukaryota"/>
</dbReference>
<evidence type="ECO:0000256" key="1">
    <source>
        <dbReference type="ARBA" id="ARBA00005434"/>
    </source>
</evidence>
<dbReference type="FunCoup" id="G3AV47">
    <property type="interactions" value="745"/>
</dbReference>
<keyword evidence="12" id="KW-1185">Reference proteome</keyword>
<dbReference type="RefSeq" id="XP_007377887.1">
    <property type="nucleotide sequence ID" value="XM_007377825.1"/>
</dbReference>
<dbReference type="GO" id="GO:0000785">
    <property type="term" value="C:chromatin"/>
    <property type="evidence" value="ECO:0007669"/>
    <property type="project" value="EnsemblFungi"/>
</dbReference>
<reference evidence="11 12" key="1">
    <citation type="journal article" date="2011" name="Proc. Natl. Acad. Sci. U.S.A.">
        <title>Comparative genomics of xylose-fermenting fungi for enhanced biofuel production.</title>
        <authorList>
            <person name="Wohlbach D.J."/>
            <person name="Kuo A."/>
            <person name="Sato T.K."/>
            <person name="Potts K.M."/>
            <person name="Salamov A.A."/>
            <person name="LaButti K.M."/>
            <person name="Sun H."/>
            <person name="Clum A."/>
            <person name="Pangilinan J.L."/>
            <person name="Lindquist E.A."/>
            <person name="Lucas S."/>
            <person name="Lapidus A."/>
            <person name="Jin M."/>
            <person name="Gunawan C."/>
            <person name="Balan V."/>
            <person name="Dale B.E."/>
            <person name="Jeffries T.W."/>
            <person name="Zinkel R."/>
            <person name="Barry K.W."/>
            <person name="Grigoriev I.V."/>
            <person name="Gasch A.P."/>
        </authorList>
    </citation>
    <scope>NUCLEOTIDE SEQUENCE [LARGE SCALE GENOMIC DNA]</scope>
    <source>
        <strain evidence="12">NRRL Y-27907 / 11-Y1</strain>
    </source>
</reference>
<feature type="compositionally biased region" description="Basic residues" evidence="10">
    <location>
        <begin position="42"/>
        <end position="54"/>
    </location>
</feature>
<dbReference type="SMART" id="SM00320">
    <property type="entry name" value="WD40"/>
    <property type="match status" value="4"/>
</dbReference>
<feature type="repeat" description="WD" evidence="7">
    <location>
        <begin position="312"/>
        <end position="348"/>
    </location>
</feature>
<feature type="coiled-coil region" evidence="9">
    <location>
        <begin position="77"/>
        <end position="111"/>
    </location>
</feature>
<evidence type="ECO:0000313" key="11">
    <source>
        <dbReference type="EMBL" id="EGW30121.1"/>
    </source>
</evidence>
<dbReference type="PANTHER" id="PTHR14773:SF0">
    <property type="entry name" value="WD REPEAT-CONTAINING PROTEIN 76"/>
    <property type="match status" value="1"/>
</dbReference>
<dbReference type="InterPro" id="IPR019775">
    <property type="entry name" value="WD40_repeat_CS"/>
</dbReference>
<dbReference type="InterPro" id="IPR050853">
    <property type="entry name" value="WD_repeat_DNA-damage-binding"/>
</dbReference>
<dbReference type="GO" id="GO:2000001">
    <property type="term" value="P:regulation of DNA damage checkpoint"/>
    <property type="evidence" value="ECO:0007669"/>
    <property type="project" value="EnsemblFungi"/>
</dbReference>
<evidence type="ECO:0000256" key="9">
    <source>
        <dbReference type="SAM" id="Coils"/>
    </source>
</evidence>
<keyword evidence="9" id="KW-0175">Coiled coil</keyword>
<dbReference type="PROSITE" id="PS50082">
    <property type="entry name" value="WD_REPEATS_2"/>
    <property type="match status" value="1"/>
</dbReference>
<keyword evidence="4" id="KW-0677">Repeat</keyword>
<dbReference type="OrthoDB" id="9890280at2759"/>
<dbReference type="Gene3D" id="2.130.10.10">
    <property type="entry name" value="YVTN repeat-like/Quinoprotein amine dehydrogenase"/>
    <property type="match status" value="1"/>
</dbReference>
<evidence type="ECO:0000256" key="8">
    <source>
        <dbReference type="RuleBase" id="RU365004"/>
    </source>
</evidence>
<proteinExistence type="inferred from homology"/>
<name>G3AV47_SPAPN</name>
<keyword evidence="6 8" id="KW-0238">DNA-binding</keyword>
<dbReference type="GeneID" id="18870631"/>
<dbReference type="InterPro" id="IPR015943">
    <property type="entry name" value="WD40/YVTN_repeat-like_dom_sf"/>
</dbReference>
<dbReference type="AlphaFoldDB" id="G3AV47"/>
<feature type="region of interest" description="Disordered" evidence="10">
    <location>
        <begin position="27"/>
        <end position="63"/>
    </location>
</feature>
<evidence type="ECO:0000256" key="6">
    <source>
        <dbReference type="ARBA" id="ARBA00023125"/>
    </source>
</evidence>